<dbReference type="Proteomes" id="UP000652427">
    <property type="component" value="Unassembled WGS sequence"/>
</dbReference>
<comment type="caution">
    <text evidence="2">The sequence shown here is derived from an EMBL/GenBank/DDBJ whole genome shotgun (WGS) entry which is preliminary data.</text>
</comment>
<accession>A0ABX2MYW2</accession>
<feature type="region of interest" description="Disordered" evidence="1">
    <location>
        <begin position="37"/>
        <end position="109"/>
    </location>
</feature>
<organism evidence="2 3">
    <name type="scientific">Parasphingorhabdus flavimaris</name>
    <dbReference type="NCBI Taxonomy" id="266812"/>
    <lineage>
        <taxon>Bacteria</taxon>
        <taxon>Pseudomonadati</taxon>
        <taxon>Pseudomonadota</taxon>
        <taxon>Alphaproteobacteria</taxon>
        <taxon>Sphingomonadales</taxon>
        <taxon>Sphingomonadaceae</taxon>
        <taxon>Parasphingorhabdus</taxon>
    </lineage>
</organism>
<evidence type="ECO:0000313" key="2">
    <source>
        <dbReference type="EMBL" id="NVD26642.1"/>
    </source>
</evidence>
<evidence type="ECO:0000313" key="3">
    <source>
        <dbReference type="Proteomes" id="UP000652427"/>
    </source>
</evidence>
<sequence length="109" mass="11428">MQRIQVGVVGLAAVLLLASVANFVIQRASDEQTVIEEMQAESVDRSAPLAGKAEEKPAEPLAELGITPAPAAGAGQPQLQNPAANLPGQTVPDLKPDPNLDAPMDRERR</sequence>
<proteinExistence type="predicted"/>
<evidence type="ECO:0008006" key="4">
    <source>
        <dbReference type="Google" id="ProtNLM"/>
    </source>
</evidence>
<feature type="compositionally biased region" description="Basic and acidic residues" evidence="1">
    <location>
        <begin position="94"/>
        <end position="109"/>
    </location>
</feature>
<reference evidence="2 3" key="1">
    <citation type="submission" date="2020-06" db="EMBL/GenBank/DDBJ databases">
        <authorList>
            <person name="Kim S.-J."/>
            <person name="Park S.-J."/>
        </authorList>
    </citation>
    <scope>NUCLEOTIDE SEQUENCE [LARGE SCALE GENOMIC DNA]</scope>
    <source>
        <strain evidence="2 3">SW-151</strain>
    </source>
</reference>
<name>A0ABX2MYW2_9SPHN</name>
<keyword evidence="3" id="KW-1185">Reference proteome</keyword>
<evidence type="ECO:0000256" key="1">
    <source>
        <dbReference type="SAM" id="MobiDB-lite"/>
    </source>
</evidence>
<feature type="compositionally biased region" description="Low complexity" evidence="1">
    <location>
        <begin position="59"/>
        <end position="85"/>
    </location>
</feature>
<gene>
    <name evidence="2" type="ORF">HUO14_01835</name>
</gene>
<protein>
    <recommendedName>
        <fullName evidence="4">SPOR domain-containing protein</fullName>
    </recommendedName>
</protein>
<dbReference type="EMBL" id="JABWMH010000001">
    <property type="protein sequence ID" value="NVD26642.1"/>
    <property type="molecule type" value="Genomic_DNA"/>
</dbReference>